<evidence type="ECO:0000313" key="2">
    <source>
        <dbReference type="EMBL" id="RVW36873.1"/>
    </source>
</evidence>
<dbReference type="EMBL" id="QGNW01000125">
    <property type="protein sequence ID" value="RVW93949.1"/>
    <property type="molecule type" value="Genomic_DNA"/>
</dbReference>
<organism evidence="2 4">
    <name type="scientific">Vitis vinifera</name>
    <name type="common">Grape</name>
    <dbReference type="NCBI Taxonomy" id="29760"/>
    <lineage>
        <taxon>Eukaryota</taxon>
        <taxon>Viridiplantae</taxon>
        <taxon>Streptophyta</taxon>
        <taxon>Embryophyta</taxon>
        <taxon>Tracheophyta</taxon>
        <taxon>Spermatophyta</taxon>
        <taxon>Magnoliopsida</taxon>
        <taxon>eudicotyledons</taxon>
        <taxon>Gunneridae</taxon>
        <taxon>Pentapetalae</taxon>
        <taxon>rosids</taxon>
        <taxon>Vitales</taxon>
        <taxon>Vitaceae</taxon>
        <taxon>Viteae</taxon>
        <taxon>Vitis</taxon>
    </lineage>
</organism>
<gene>
    <name evidence="3" type="ORF">CK203_034088</name>
    <name evidence="2" type="ORF">CK203_103166</name>
</gene>
<dbReference type="AlphaFoldDB" id="A0A438DN44"/>
<name>A0A438DN44_VITVI</name>
<evidence type="ECO:0000313" key="3">
    <source>
        <dbReference type="EMBL" id="RVW93949.1"/>
    </source>
</evidence>
<reference evidence="2 4" key="1">
    <citation type="journal article" date="2018" name="PLoS Genet.">
        <title>Population sequencing reveals clonal diversity and ancestral inbreeding in the grapevine cultivar Chardonnay.</title>
        <authorList>
            <person name="Roach M.J."/>
            <person name="Johnson D.L."/>
            <person name="Bohlmann J."/>
            <person name="van Vuuren H.J."/>
            <person name="Jones S.J."/>
            <person name="Pretorius I.S."/>
            <person name="Schmidt S.A."/>
            <person name="Borneman A.R."/>
        </authorList>
    </citation>
    <scope>NUCLEOTIDE SEQUENCE [LARGE SCALE GENOMIC DNA]</scope>
    <source>
        <strain evidence="4">cv. Chardonnay</strain>
        <strain evidence="2">I10V1</strain>
        <tissue evidence="2">Leaf</tissue>
    </source>
</reference>
<evidence type="ECO:0000313" key="4">
    <source>
        <dbReference type="Proteomes" id="UP000288805"/>
    </source>
</evidence>
<dbReference type="Proteomes" id="UP000288805">
    <property type="component" value="Unassembled WGS sequence"/>
</dbReference>
<evidence type="ECO:0000256" key="1">
    <source>
        <dbReference type="SAM" id="MobiDB-lite"/>
    </source>
</evidence>
<comment type="caution">
    <text evidence="2">The sequence shown here is derived from an EMBL/GenBank/DDBJ whole genome shotgun (WGS) entry which is preliminary data.</text>
</comment>
<dbReference type="EMBL" id="QGNW01001555">
    <property type="protein sequence ID" value="RVW36873.1"/>
    <property type="molecule type" value="Genomic_DNA"/>
</dbReference>
<protein>
    <submittedName>
        <fullName evidence="2">Uncharacterized protein</fullName>
    </submittedName>
</protein>
<feature type="compositionally biased region" description="Acidic residues" evidence="1">
    <location>
        <begin position="1"/>
        <end position="27"/>
    </location>
</feature>
<proteinExistence type="predicted"/>
<accession>A0A438DN44</accession>
<feature type="region of interest" description="Disordered" evidence="1">
    <location>
        <begin position="1"/>
        <end position="60"/>
    </location>
</feature>
<sequence length="60" mass="7058">MASTNDDEEEESERESDEDSKEEECTNEDANMCFMALEEHEDEVNSNSNYNEFQDELQEL</sequence>